<keyword evidence="1" id="KW-1133">Transmembrane helix</keyword>
<keyword evidence="1" id="KW-0812">Transmembrane</keyword>
<dbReference type="EMBL" id="CP122539">
    <property type="protein sequence ID" value="WGH76897.1"/>
    <property type="molecule type" value="Genomic_DNA"/>
</dbReference>
<feature type="transmembrane region" description="Helical" evidence="1">
    <location>
        <begin position="36"/>
        <end position="65"/>
    </location>
</feature>
<accession>A0ABY8L695</accession>
<evidence type="ECO:0000256" key="1">
    <source>
        <dbReference type="SAM" id="Phobius"/>
    </source>
</evidence>
<organism evidence="2 3">
    <name type="scientific">Tenacibaculum tangerinum</name>
    <dbReference type="NCBI Taxonomy" id="3038772"/>
    <lineage>
        <taxon>Bacteria</taxon>
        <taxon>Pseudomonadati</taxon>
        <taxon>Bacteroidota</taxon>
        <taxon>Flavobacteriia</taxon>
        <taxon>Flavobacteriales</taxon>
        <taxon>Flavobacteriaceae</taxon>
        <taxon>Tenacibaculum</taxon>
    </lineage>
</organism>
<keyword evidence="1" id="KW-0472">Membrane</keyword>
<protein>
    <recommendedName>
        <fullName evidence="4">Phage holin family protein</fullName>
    </recommendedName>
</protein>
<keyword evidence="3" id="KW-1185">Reference proteome</keyword>
<evidence type="ECO:0000313" key="3">
    <source>
        <dbReference type="Proteomes" id="UP001232001"/>
    </source>
</evidence>
<feature type="transmembrane region" description="Helical" evidence="1">
    <location>
        <begin position="77"/>
        <end position="97"/>
    </location>
</feature>
<reference evidence="2 3" key="1">
    <citation type="submission" date="2023-04" db="EMBL/GenBank/DDBJ databases">
        <title>Tenacibaculum tangerinum sp. nov., isolated from sea tidal flat of South Korea.</title>
        <authorList>
            <person name="Lee S.H."/>
            <person name="Kim J.-J."/>
        </authorList>
    </citation>
    <scope>NUCLEOTIDE SEQUENCE [LARGE SCALE GENOMIC DNA]</scope>
    <source>
        <strain evidence="2 3">GRR-S3-23</strain>
    </source>
</reference>
<evidence type="ECO:0008006" key="4">
    <source>
        <dbReference type="Google" id="ProtNLM"/>
    </source>
</evidence>
<gene>
    <name evidence="2" type="ORF">P8625_07065</name>
</gene>
<name>A0ABY8L695_9FLAO</name>
<sequence length="120" mass="13817">MSIFESLHNNSDKAIEKGKEFIKYSEKYYKLKVFQVLTYTLALVFNFAIIGIFSLIAFVFFAVTMAATIGEYLNSMVLGYLVVALLFILLALIAYLLRKNVESFIIKNLSKKYFDDEEIL</sequence>
<dbReference type="RefSeq" id="WP_279652757.1">
    <property type="nucleotide sequence ID" value="NZ_CP122539.1"/>
</dbReference>
<proteinExistence type="predicted"/>
<dbReference type="Proteomes" id="UP001232001">
    <property type="component" value="Chromosome"/>
</dbReference>
<evidence type="ECO:0000313" key="2">
    <source>
        <dbReference type="EMBL" id="WGH76897.1"/>
    </source>
</evidence>